<evidence type="ECO:0000256" key="8">
    <source>
        <dbReference type="SAM" id="MobiDB-lite"/>
    </source>
</evidence>
<dbReference type="PROSITE" id="PS50850">
    <property type="entry name" value="MFS"/>
    <property type="match status" value="1"/>
</dbReference>
<accession>A0A438MTZ5</accession>
<evidence type="ECO:0000256" key="9">
    <source>
        <dbReference type="SAM" id="Phobius"/>
    </source>
</evidence>
<feature type="transmembrane region" description="Helical" evidence="9">
    <location>
        <begin position="185"/>
        <end position="205"/>
    </location>
</feature>
<evidence type="ECO:0000313" key="11">
    <source>
        <dbReference type="EMBL" id="RVX66603.1"/>
    </source>
</evidence>
<dbReference type="InterPro" id="IPR020846">
    <property type="entry name" value="MFS_dom"/>
</dbReference>
<feature type="transmembrane region" description="Helical" evidence="9">
    <location>
        <begin position="312"/>
        <end position="331"/>
    </location>
</feature>
<feature type="transmembrane region" description="Helical" evidence="9">
    <location>
        <begin position="124"/>
        <end position="142"/>
    </location>
</feature>
<keyword evidence="6 9" id="KW-0472">Membrane</keyword>
<evidence type="ECO:0000256" key="3">
    <source>
        <dbReference type="ARBA" id="ARBA00022448"/>
    </source>
</evidence>
<dbReference type="Pfam" id="PF00083">
    <property type="entry name" value="Sugar_tr"/>
    <property type="match status" value="1"/>
</dbReference>
<reference evidence="11 12" key="1">
    <citation type="submission" date="2017-03" db="EMBL/GenBank/DDBJ databases">
        <title>Genomes of endolithic fungi from Antarctica.</title>
        <authorList>
            <person name="Coleine C."/>
            <person name="Masonjones S."/>
            <person name="Stajich J.E."/>
        </authorList>
    </citation>
    <scope>NUCLEOTIDE SEQUENCE [LARGE SCALE GENOMIC DNA]</scope>
    <source>
        <strain evidence="11 12">CCFEE 6314</strain>
    </source>
</reference>
<dbReference type="FunFam" id="1.20.1250.20:FF:000134">
    <property type="entry name" value="MFS sugar transporter protein"/>
    <property type="match status" value="1"/>
</dbReference>
<comment type="subcellular location">
    <subcellularLocation>
        <location evidence="1">Membrane</location>
        <topology evidence="1">Multi-pass membrane protein</topology>
    </subcellularLocation>
</comment>
<feature type="transmembrane region" description="Helical" evidence="9">
    <location>
        <begin position="16"/>
        <end position="44"/>
    </location>
</feature>
<dbReference type="PANTHER" id="PTHR48022:SF11">
    <property type="entry name" value="MONOSACCHARIDE TRANSPORTER (HXT8), PUTATIVE (AFU_ORTHOLOGUE AFUA_2G08120)-RELATED"/>
    <property type="match status" value="1"/>
</dbReference>
<protein>
    <recommendedName>
        <fullName evidence="10">Major facilitator superfamily (MFS) profile domain-containing protein</fullName>
    </recommendedName>
</protein>
<evidence type="ECO:0000256" key="2">
    <source>
        <dbReference type="ARBA" id="ARBA00010992"/>
    </source>
</evidence>
<dbReference type="Proteomes" id="UP000288859">
    <property type="component" value="Unassembled WGS sequence"/>
</dbReference>
<dbReference type="PANTHER" id="PTHR48022">
    <property type="entry name" value="PLASTIDIC GLUCOSE TRANSPORTER 4"/>
    <property type="match status" value="1"/>
</dbReference>
<dbReference type="GO" id="GO:0016020">
    <property type="term" value="C:membrane"/>
    <property type="evidence" value="ECO:0007669"/>
    <property type="project" value="UniProtKB-SubCell"/>
</dbReference>
<feature type="transmembrane region" description="Helical" evidence="9">
    <location>
        <begin position="411"/>
        <end position="429"/>
    </location>
</feature>
<feature type="transmembrane region" description="Helical" evidence="9">
    <location>
        <begin position="373"/>
        <end position="399"/>
    </location>
</feature>
<dbReference type="EMBL" id="NAJM01000058">
    <property type="protein sequence ID" value="RVX66603.1"/>
    <property type="molecule type" value="Genomic_DNA"/>
</dbReference>
<dbReference type="InterPro" id="IPR005828">
    <property type="entry name" value="MFS_sugar_transport-like"/>
</dbReference>
<feature type="domain" description="Major facilitator superfamily (MFS) profile" evidence="10">
    <location>
        <begin position="16"/>
        <end position="464"/>
    </location>
</feature>
<evidence type="ECO:0000256" key="5">
    <source>
        <dbReference type="ARBA" id="ARBA00022989"/>
    </source>
</evidence>
<feature type="transmembrane region" description="Helical" evidence="9">
    <location>
        <begin position="343"/>
        <end position="361"/>
    </location>
</feature>
<feature type="transmembrane region" description="Helical" evidence="9">
    <location>
        <begin position="154"/>
        <end position="173"/>
    </location>
</feature>
<feature type="transmembrane region" description="Helical" evidence="9">
    <location>
        <begin position="98"/>
        <end position="118"/>
    </location>
</feature>
<feature type="transmembrane region" description="Helical" evidence="9">
    <location>
        <begin position="64"/>
        <end position="86"/>
    </location>
</feature>
<comment type="similarity">
    <text evidence="2 7">Belongs to the major facilitator superfamily. Sugar transporter (TC 2.A.1.1) family.</text>
</comment>
<dbReference type="Gene3D" id="1.20.1250.20">
    <property type="entry name" value="MFS general substrate transporter like domains"/>
    <property type="match status" value="1"/>
</dbReference>
<dbReference type="AlphaFoldDB" id="A0A438MTZ5"/>
<dbReference type="InterPro" id="IPR003663">
    <property type="entry name" value="Sugar/inositol_transpt"/>
</dbReference>
<dbReference type="GO" id="GO:0005351">
    <property type="term" value="F:carbohydrate:proton symporter activity"/>
    <property type="evidence" value="ECO:0007669"/>
    <property type="project" value="TreeGrafter"/>
</dbReference>
<feature type="region of interest" description="Disordered" evidence="8">
    <location>
        <begin position="485"/>
        <end position="511"/>
    </location>
</feature>
<name>A0A438MTZ5_EXOME</name>
<dbReference type="InterPro" id="IPR050360">
    <property type="entry name" value="MFS_Sugar_Transporters"/>
</dbReference>
<dbReference type="PROSITE" id="PS00217">
    <property type="entry name" value="SUGAR_TRANSPORT_2"/>
    <property type="match status" value="1"/>
</dbReference>
<evidence type="ECO:0000256" key="1">
    <source>
        <dbReference type="ARBA" id="ARBA00004141"/>
    </source>
</evidence>
<dbReference type="NCBIfam" id="TIGR00879">
    <property type="entry name" value="SP"/>
    <property type="match status" value="1"/>
</dbReference>
<keyword evidence="3 7" id="KW-0813">Transport</keyword>
<dbReference type="InterPro" id="IPR036259">
    <property type="entry name" value="MFS_trans_sf"/>
</dbReference>
<feature type="transmembrane region" description="Helical" evidence="9">
    <location>
        <begin position="276"/>
        <end position="300"/>
    </location>
</feature>
<dbReference type="OrthoDB" id="6133115at2759"/>
<feature type="compositionally biased region" description="Polar residues" evidence="8">
    <location>
        <begin position="499"/>
        <end position="511"/>
    </location>
</feature>
<comment type="caution">
    <text evidence="11">The sequence shown here is derived from an EMBL/GenBank/DDBJ whole genome shotgun (WGS) entry which is preliminary data.</text>
</comment>
<evidence type="ECO:0000256" key="4">
    <source>
        <dbReference type="ARBA" id="ARBA00022692"/>
    </source>
</evidence>
<dbReference type="InterPro" id="IPR005829">
    <property type="entry name" value="Sugar_transporter_CS"/>
</dbReference>
<dbReference type="SUPFAM" id="SSF103473">
    <property type="entry name" value="MFS general substrate transporter"/>
    <property type="match status" value="1"/>
</dbReference>
<evidence type="ECO:0000313" key="12">
    <source>
        <dbReference type="Proteomes" id="UP000288859"/>
    </source>
</evidence>
<evidence type="ECO:0000256" key="7">
    <source>
        <dbReference type="RuleBase" id="RU003346"/>
    </source>
</evidence>
<evidence type="ECO:0000256" key="6">
    <source>
        <dbReference type="ARBA" id="ARBA00023136"/>
    </source>
</evidence>
<keyword evidence="4 9" id="KW-0812">Transmembrane</keyword>
<keyword evidence="5 9" id="KW-1133">Transmembrane helix</keyword>
<gene>
    <name evidence="11" type="ORF">B0A52_09354</name>
</gene>
<proteinExistence type="inferred from homology"/>
<organism evidence="11 12">
    <name type="scientific">Exophiala mesophila</name>
    <name type="common">Black yeast-like fungus</name>
    <dbReference type="NCBI Taxonomy" id="212818"/>
    <lineage>
        <taxon>Eukaryota</taxon>
        <taxon>Fungi</taxon>
        <taxon>Dikarya</taxon>
        <taxon>Ascomycota</taxon>
        <taxon>Pezizomycotina</taxon>
        <taxon>Eurotiomycetes</taxon>
        <taxon>Chaetothyriomycetidae</taxon>
        <taxon>Chaetothyriales</taxon>
        <taxon>Herpotrichiellaceae</taxon>
        <taxon>Exophiala</taxon>
    </lineage>
</organism>
<evidence type="ECO:0000259" key="10">
    <source>
        <dbReference type="PROSITE" id="PS50850"/>
    </source>
</evidence>
<dbReference type="VEuPathDB" id="FungiDB:PV10_07901"/>
<dbReference type="PRINTS" id="PR00171">
    <property type="entry name" value="SUGRTRNSPORT"/>
</dbReference>
<sequence>MPISDCHKNHTDFGQVIIFAAFGSWLSGYGLAVIIATVGQPSFYASLGLDPDPISPGYGYTRDIIATVQGIFFAGGAFGCLFAGAVGNRLGRIRSLQLSVVICVVGAAIQTGAVAPAMYVVARFVTGFATGHVFATMPVYLTEVAPPHSRGWMAGIHGSVVNVGYMTAAWAGFGTYYTSSSFAWRFPQAILIILALCFLAGTFYMPESPRWLVSKGRVDDAWAILQRLHQGPDSTDDSFAREEFRLIHDQLAKDEQALRNDGRWQLFTKPTYRKRIILSVMVVVGTQNTAILVITNYNALFYQSLGLSNSEALLTSAGFQTWAVIWGFIGLPLSDRFGRRQMLLVGFISITCVLTIATGLISRYNQTPSKGWAAVSLAFLYIYVSCYTCFIEVNCFTVATEIFPSHLRAQGTGISICALMLTDLLWLQLAPTAQATIGWQYYIVFIVLTTVHAVYFWFYLPDTAGLALEEIDQLFGKDPATCLAEDQGSHEKNEETLQIEKQTATDTPQVA</sequence>
<dbReference type="PROSITE" id="PS00216">
    <property type="entry name" value="SUGAR_TRANSPORT_1"/>
    <property type="match status" value="1"/>
</dbReference>
<feature type="transmembrane region" description="Helical" evidence="9">
    <location>
        <begin position="441"/>
        <end position="460"/>
    </location>
</feature>